<evidence type="ECO:0000256" key="6">
    <source>
        <dbReference type="ARBA" id="ARBA00023315"/>
    </source>
</evidence>
<dbReference type="InterPro" id="IPR000182">
    <property type="entry name" value="GNAT_dom"/>
</dbReference>
<name>A0A6I3KQY4_9NOCA</name>
<dbReference type="NCBIfam" id="NF043067">
    <property type="entry name" value="AAC_6p_group_E"/>
    <property type="match status" value="1"/>
</dbReference>
<accession>A0A6I3KQY4</accession>
<evidence type="ECO:0000313" key="11">
    <source>
        <dbReference type="Proteomes" id="UP000432464"/>
    </source>
</evidence>
<proteinExistence type="predicted"/>
<dbReference type="Proteomes" id="UP000432464">
    <property type="component" value="Unassembled WGS sequence"/>
</dbReference>
<dbReference type="RefSeq" id="WP_154786269.1">
    <property type="nucleotide sequence ID" value="NZ_WMBB01000001.1"/>
</dbReference>
<gene>
    <name evidence="10" type="ORF">GLP40_03415</name>
</gene>
<keyword evidence="11" id="KW-1185">Reference proteome</keyword>
<keyword evidence="5" id="KW-0046">Antibiotic resistance</keyword>
<comment type="catalytic activity">
    <reaction evidence="8">
        <text>kanamycin B + acetyl-CoA = N(6')-acetylkanamycin B + CoA + H(+)</text>
        <dbReference type="Rhea" id="RHEA:16449"/>
        <dbReference type="ChEBI" id="CHEBI:15378"/>
        <dbReference type="ChEBI" id="CHEBI:57287"/>
        <dbReference type="ChEBI" id="CHEBI:57288"/>
        <dbReference type="ChEBI" id="CHEBI:58390"/>
        <dbReference type="ChEBI" id="CHEBI:58549"/>
        <dbReference type="EC" id="2.3.1.82"/>
    </reaction>
</comment>
<dbReference type="SUPFAM" id="SSF55729">
    <property type="entry name" value="Acyl-CoA N-acyltransferases (Nat)"/>
    <property type="match status" value="1"/>
</dbReference>
<dbReference type="Pfam" id="PF00583">
    <property type="entry name" value="Acetyltransf_1"/>
    <property type="match status" value="1"/>
</dbReference>
<organism evidence="10 11">
    <name type="scientific">Nocardia aurantiaca</name>
    <dbReference type="NCBI Taxonomy" id="2675850"/>
    <lineage>
        <taxon>Bacteria</taxon>
        <taxon>Bacillati</taxon>
        <taxon>Actinomycetota</taxon>
        <taxon>Actinomycetes</taxon>
        <taxon>Mycobacteriales</taxon>
        <taxon>Nocardiaceae</taxon>
        <taxon>Nocardia</taxon>
    </lineage>
</organism>
<dbReference type="AlphaFoldDB" id="A0A6I3KQY4"/>
<dbReference type="EC" id="2.3.1.82" evidence="2"/>
<dbReference type="InterPro" id="IPR050832">
    <property type="entry name" value="Bact_Acetyltransf"/>
</dbReference>
<dbReference type="CDD" id="cd04301">
    <property type="entry name" value="NAT_SF"/>
    <property type="match status" value="1"/>
</dbReference>
<comment type="caution">
    <text evidence="10">The sequence shown here is derived from an EMBL/GenBank/DDBJ whole genome shotgun (WGS) entry which is preliminary data.</text>
</comment>
<evidence type="ECO:0000256" key="5">
    <source>
        <dbReference type="ARBA" id="ARBA00023251"/>
    </source>
</evidence>
<evidence type="ECO:0000313" key="10">
    <source>
        <dbReference type="EMBL" id="MTE11837.1"/>
    </source>
</evidence>
<dbReference type="EMBL" id="WMBB01000001">
    <property type="protein sequence ID" value="MTE11837.1"/>
    <property type="molecule type" value="Genomic_DNA"/>
</dbReference>
<sequence length="146" mass="15980">MLIARVTAESIDEVASLRYALWPVSDEAEHRAELVELADSPDAVVLVARTEAGEPVGYAEASIRRDYVNGCDTSPVAFLEGIFVAPGHRLHGIASALCGAVEEWARAVGCTELGSDALLENAVAHRFHQAKGFEERERVVYYRKRL</sequence>
<dbReference type="GO" id="GO:0047663">
    <property type="term" value="F:aminoglycoside 6'-N-acetyltransferase activity"/>
    <property type="evidence" value="ECO:0007669"/>
    <property type="project" value="UniProtKB-EC"/>
</dbReference>
<evidence type="ECO:0000256" key="4">
    <source>
        <dbReference type="ARBA" id="ARBA00022679"/>
    </source>
</evidence>
<keyword evidence="4 10" id="KW-0808">Transferase</keyword>
<dbReference type="PANTHER" id="PTHR43877">
    <property type="entry name" value="AMINOALKYLPHOSPHONATE N-ACETYLTRANSFERASE-RELATED-RELATED"/>
    <property type="match status" value="1"/>
</dbReference>
<evidence type="ECO:0000256" key="8">
    <source>
        <dbReference type="ARBA" id="ARBA00048923"/>
    </source>
</evidence>
<dbReference type="PIRSF" id="PIRSF000452">
    <property type="entry name" value="6-N-acetyltransf"/>
    <property type="match status" value="1"/>
</dbReference>
<evidence type="ECO:0000259" key="9">
    <source>
        <dbReference type="PROSITE" id="PS51186"/>
    </source>
</evidence>
<evidence type="ECO:0000256" key="3">
    <source>
        <dbReference type="ARBA" id="ARBA00017677"/>
    </source>
</evidence>
<feature type="domain" description="N-acetyltransferase" evidence="9">
    <location>
        <begin position="1"/>
        <end position="146"/>
    </location>
</feature>
<protein>
    <recommendedName>
        <fullName evidence="3">Aminoglycoside N(6')-acetyltransferase type 1</fullName>
        <ecNumber evidence="2">2.3.1.82</ecNumber>
    </recommendedName>
    <alternativeName>
        <fullName evidence="7">Aminoglycoside resistance protein</fullName>
    </alternativeName>
</protein>
<evidence type="ECO:0000256" key="7">
    <source>
        <dbReference type="ARBA" id="ARBA00029660"/>
    </source>
</evidence>
<reference evidence="10 11" key="1">
    <citation type="submission" date="2019-11" db="EMBL/GenBank/DDBJ databases">
        <title>Nocardia sp. nov. CT2-14 isolated from soil.</title>
        <authorList>
            <person name="Kanchanasin P."/>
            <person name="Tanasupawat S."/>
            <person name="Yuki M."/>
            <person name="Kudo T."/>
        </authorList>
    </citation>
    <scope>NUCLEOTIDE SEQUENCE [LARGE SCALE GENOMIC DNA]</scope>
    <source>
        <strain evidence="10 11">CT2-14</strain>
    </source>
</reference>
<evidence type="ECO:0000256" key="1">
    <source>
        <dbReference type="ARBA" id="ARBA00011738"/>
    </source>
</evidence>
<dbReference type="InterPro" id="IPR024170">
    <property type="entry name" value="Aminoglycoside_N6-AcTrfrase"/>
</dbReference>
<keyword evidence="6" id="KW-0012">Acyltransferase</keyword>
<dbReference type="PROSITE" id="PS51186">
    <property type="entry name" value="GNAT"/>
    <property type="match status" value="1"/>
</dbReference>
<evidence type="ECO:0000256" key="2">
    <source>
        <dbReference type="ARBA" id="ARBA00012888"/>
    </source>
</evidence>
<comment type="subunit">
    <text evidence="1">Homodimer.</text>
</comment>
<dbReference type="Gene3D" id="3.40.630.30">
    <property type="match status" value="1"/>
</dbReference>
<dbReference type="GO" id="GO:0046677">
    <property type="term" value="P:response to antibiotic"/>
    <property type="evidence" value="ECO:0007669"/>
    <property type="project" value="UniProtKB-KW"/>
</dbReference>
<dbReference type="InterPro" id="IPR016181">
    <property type="entry name" value="Acyl_CoA_acyltransferase"/>
</dbReference>